<keyword evidence="4" id="KW-1185">Reference proteome</keyword>
<protein>
    <submittedName>
        <fullName evidence="3">Glycogen debranching enzyme</fullName>
    </submittedName>
</protein>
<proteinExistence type="predicted"/>
<dbReference type="InterPro" id="IPR032856">
    <property type="entry name" value="GDE_N_bis"/>
</dbReference>
<sequence length="739" mass="81918">MTASQVQPDLPTPEPGQMLSQAQMQFFIPATASLHERRPRTMKHGDSFAVFDHSGDAIAGPGSPEGLYHRDTRHLSHLYLTINGLRPILLSSALRDDNAILTCDLTNPDFSGGDGRVVVEHDLIHLRRTRFLWEGAVQERITIRNFDAEPRTVTVDISFAADFADLFEIRGMTRLRKGNMNDPVIGEADVLLSYEGRDSRTRETHLCFDPKPQELTDNHARFTLTVLPGERATLYMRISCGRMELTDEPLSRPFLKSLRDSMQALKQSRARSATVRSSNQLFNEVARRSVADITMLSTDTEYGPYPYAGIPWFSTVFGRDAIITALETLWLDPSISRGVLGYLAAHQAHEFDAAADAEPGKILHEVRHGEMAELGEVPFRHYYGSIDSTPLFVMLAGAYLERTADSAYLTSLLPNIEAALQWIDEHGDRDGDGFVEYGRLTDQGLINQGWKDSHDSVFHADGTIARGPIALAEVQAYVYGAWTAAEAIYTAIGKLERAAHYRDRAQDLRTRFDAAFFDGQLGTYVLALDGEKRPCRVRSSNAGHVLFTGLALEERAEQVVGALMAPSSFSGWGVRTIASTEARYNPMSYHNGSIWPHDNALIASGFSRYGYRTQAARIFEGLFAAATYVDLMRLPELFCGFPRRRAQGPTFYPVACSPQAWSAAAPLSLVQSCLGLGFNVAGAEITLNEPTLPRFLDELQLYGLVVGEAQVDIAFDRMGDKVVVKPMDRIGRARVVVIT</sequence>
<dbReference type="SUPFAM" id="SSF48208">
    <property type="entry name" value="Six-hairpin glycosidases"/>
    <property type="match status" value="1"/>
</dbReference>
<dbReference type="RefSeq" id="WP_167302746.1">
    <property type="nucleotide sequence ID" value="NZ_JAASQR010000002.1"/>
</dbReference>
<accession>A0A846MGI7</accession>
<dbReference type="Gene3D" id="1.50.10.10">
    <property type="match status" value="1"/>
</dbReference>
<reference evidence="3 4" key="1">
    <citation type="submission" date="2020-03" db="EMBL/GenBank/DDBJ databases">
        <title>Genomic Encyclopedia of Type Strains, Phase IV (KMG-IV): sequencing the most valuable type-strain genomes for metagenomic binning, comparative biology and taxonomic classification.</title>
        <authorList>
            <person name="Goeker M."/>
        </authorList>
    </citation>
    <scope>NUCLEOTIDE SEQUENCE [LARGE SCALE GENOMIC DNA]</scope>
    <source>
        <strain evidence="3 4">DSM 21299</strain>
    </source>
</reference>
<organism evidence="3 4">
    <name type="scientific">Sphingobium vermicomposti</name>
    <dbReference type="NCBI Taxonomy" id="529005"/>
    <lineage>
        <taxon>Bacteria</taxon>
        <taxon>Pseudomonadati</taxon>
        <taxon>Pseudomonadota</taxon>
        <taxon>Alphaproteobacteria</taxon>
        <taxon>Sphingomonadales</taxon>
        <taxon>Sphingomonadaceae</taxon>
        <taxon>Sphingobium</taxon>
    </lineage>
</organism>
<dbReference type="Proteomes" id="UP000576821">
    <property type="component" value="Unassembled WGS sequence"/>
</dbReference>
<evidence type="ECO:0000313" key="3">
    <source>
        <dbReference type="EMBL" id="NIJ16056.1"/>
    </source>
</evidence>
<evidence type="ECO:0000313" key="4">
    <source>
        <dbReference type="Proteomes" id="UP000576821"/>
    </source>
</evidence>
<dbReference type="InterPro" id="IPR054491">
    <property type="entry name" value="MGH1-like_GH"/>
</dbReference>
<dbReference type="InterPro" id="IPR012341">
    <property type="entry name" value="6hp_glycosidase-like_sf"/>
</dbReference>
<dbReference type="InterPro" id="IPR006118">
    <property type="entry name" value="Recombinase_CS"/>
</dbReference>
<dbReference type="Pfam" id="PF14742">
    <property type="entry name" value="GDE_N_bis"/>
    <property type="match status" value="1"/>
</dbReference>
<evidence type="ECO:0000259" key="1">
    <source>
        <dbReference type="Pfam" id="PF14742"/>
    </source>
</evidence>
<dbReference type="GO" id="GO:0000150">
    <property type="term" value="F:DNA strand exchange activity"/>
    <property type="evidence" value="ECO:0007669"/>
    <property type="project" value="InterPro"/>
</dbReference>
<name>A0A846MGI7_9SPHN</name>
<feature type="domain" description="Mannosylglycerate hydrolase MGH1-like glycoside hydrolase" evidence="2">
    <location>
        <begin position="320"/>
        <end position="625"/>
    </location>
</feature>
<evidence type="ECO:0000259" key="2">
    <source>
        <dbReference type="Pfam" id="PF22422"/>
    </source>
</evidence>
<feature type="domain" description="Putative glycogen debranching enzyme N-terminal" evidence="1">
    <location>
        <begin position="43"/>
        <end position="236"/>
    </location>
</feature>
<dbReference type="GO" id="GO:0005975">
    <property type="term" value="P:carbohydrate metabolic process"/>
    <property type="evidence" value="ECO:0007669"/>
    <property type="project" value="InterPro"/>
</dbReference>
<dbReference type="EMBL" id="JAASQR010000002">
    <property type="protein sequence ID" value="NIJ16056.1"/>
    <property type="molecule type" value="Genomic_DNA"/>
</dbReference>
<comment type="caution">
    <text evidence="3">The sequence shown here is derived from an EMBL/GenBank/DDBJ whole genome shotgun (WGS) entry which is preliminary data.</text>
</comment>
<dbReference type="InterPro" id="IPR008928">
    <property type="entry name" value="6-hairpin_glycosidase_sf"/>
</dbReference>
<dbReference type="AlphaFoldDB" id="A0A846MGI7"/>
<dbReference type="PROSITE" id="PS00398">
    <property type="entry name" value="RECOMBINASES_2"/>
    <property type="match status" value="1"/>
</dbReference>
<gene>
    <name evidence="3" type="ORF">FHS54_001022</name>
</gene>
<dbReference type="Pfam" id="PF22422">
    <property type="entry name" value="MGH1-like_GH"/>
    <property type="match status" value="1"/>
</dbReference>